<evidence type="ECO:0000313" key="2">
    <source>
        <dbReference type="EMBL" id="OSM07122.1"/>
    </source>
</evidence>
<accession>A0A1Y2K8W6</accession>
<dbReference type="OrthoDB" id="323926at2"/>
<dbReference type="InterPro" id="IPR036514">
    <property type="entry name" value="SGNH_hydro_sf"/>
</dbReference>
<dbReference type="RefSeq" id="WP_085441078.1">
    <property type="nucleotide sequence ID" value="NZ_LVJN01000015.1"/>
</dbReference>
<protein>
    <submittedName>
        <fullName evidence="2">Putative FkbH-like protein</fullName>
    </submittedName>
</protein>
<proteinExistence type="predicted"/>
<name>A0A1Y2K8W6_9PROT</name>
<dbReference type="NCBIfam" id="TIGR01686">
    <property type="entry name" value="FkbH"/>
    <property type="match status" value="1"/>
</dbReference>
<keyword evidence="3" id="KW-1185">Reference proteome</keyword>
<gene>
    <name evidence="2" type="ORF">MAIT1_03966</name>
</gene>
<feature type="domain" description="N-acetyltransferase" evidence="1">
    <location>
        <begin position="407"/>
        <end position="563"/>
    </location>
</feature>
<dbReference type="AlphaFoldDB" id="A0A1Y2K8W6"/>
<dbReference type="InterPro" id="IPR010037">
    <property type="entry name" value="FkbH_domain"/>
</dbReference>
<dbReference type="InterPro" id="IPR016181">
    <property type="entry name" value="Acyl_CoA_acyltransferase"/>
</dbReference>
<dbReference type="STRING" id="1434232.MAIT1_03966"/>
<dbReference type="NCBIfam" id="TIGR01681">
    <property type="entry name" value="HAD-SF-IIIC"/>
    <property type="match status" value="1"/>
</dbReference>
<dbReference type="PROSITE" id="PS51186">
    <property type="entry name" value="GNAT"/>
    <property type="match status" value="1"/>
</dbReference>
<dbReference type="SUPFAM" id="SSF56784">
    <property type="entry name" value="HAD-like"/>
    <property type="match status" value="1"/>
</dbReference>
<dbReference type="Proteomes" id="UP000194003">
    <property type="component" value="Unassembled WGS sequence"/>
</dbReference>
<evidence type="ECO:0000259" key="1">
    <source>
        <dbReference type="PROSITE" id="PS51186"/>
    </source>
</evidence>
<dbReference type="InterPro" id="IPR036412">
    <property type="entry name" value="HAD-like_sf"/>
</dbReference>
<dbReference type="Gene3D" id="3.40.630.30">
    <property type="match status" value="1"/>
</dbReference>
<dbReference type="Gene3D" id="3.40.50.1110">
    <property type="entry name" value="SGNH hydrolase"/>
    <property type="match status" value="1"/>
</dbReference>
<evidence type="ECO:0000313" key="3">
    <source>
        <dbReference type="Proteomes" id="UP000194003"/>
    </source>
</evidence>
<dbReference type="SUPFAM" id="SSF55729">
    <property type="entry name" value="Acyl-CoA N-acyltransferases (Nat)"/>
    <property type="match status" value="1"/>
</dbReference>
<dbReference type="InterPro" id="IPR023214">
    <property type="entry name" value="HAD_sf"/>
</dbReference>
<dbReference type="Gene3D" id="3.40.50.1000">
    <property type="entry name" value="HAD superfamily/HAD-like"/>
    <property type="match status" value="1"/>
</dbReference>
<sequence length="572" mass="62067">MTESAPHAAAPFSLLLVSDFNVGSLVGLLNNAPSSRPLQARAAPFGQAIPTLLQLAQSAQPQHDALLAWSRAEAISPAYAALLAGDPGALADLDADVEAFAARLLAARAGASAILVPTWTRPWSERGLGLMDMSAPDGAGAALLRMNARLLERLSGERGVYLLDAARWQAAVGPDAINPRQWYLTKSPFANPLFKLAAQEIANALQALMETPRKLVVVDLDNTLWGGIVGEVGPLNVTLGGHSPVGEAFVDFQRGLLALRRRGALLAICSKNQESVALEAIANHPEMALRPDDFSAWRINWEDKAANIADIAAELNLGLQSVVFLDDSRGERERVRAALPEVLVPDLPESPMLYRRLLDGLHCFDSAQMTAEDRQRSQMYETERQRQAGRAQVGDLSAWLASLEMVVEVAPLNPDNLPRAAQLLNKTNQMNLRTRRMSEAELSAWAAQPQCAMWVFRVADKFGDLGVVALLGVEIEGDTAQVSDFVVSCRAFQRGLEETMLAYALEQLRGRSGATSAVAQCRAEFLPTAKNAPCLEFWTKRSSFAQETERCFTYSLSASLPIPAHVRCRESG</sequence>
<reference evidence="2 3" key="1">
    <citation type="journal article" date="2016" name="BMC Genomics">
        <title>Combined genomic and structural analyses of a cultured magnetotactic bacterium reveals its niche adaptation to a dynamic environment.</title>
        <authorList>
            <person name="Araujo A.C."/>
            <person name="Morillo V."/>
            <person name="Cypriano J."/>
            <person name="Teixeira L.C."/>
            <person name="Leao P."/>
            <person name="Lyra S."/>
            <person name="Almeida L.G."/>
            <person name="Bazylinski D.A."/>
            <person name="Vasconcellos A.T."/>
            <person name="Abreu F."/>
            <person name="Lins U."/>
        </authorList>
    </citation>
    <scope>NUCLEOTIDE SEQUENCE [LARGE SCALE GENOMIC DNA]</scope>
    <source>
        <strain evidence="2 3">IT-1</strain>
    </source>
</reference>
<dbReference type="GO" id="GO:0016747">
    <property type="term" value="F:acyltransferase activity, transferring groups other than amino-acyl groups"/>
    <property type="evidence" value="ECO:0007669"/>
    <property type="project" value="InterPro"/>
</dbReference>
<dbReference type="InterPro" id="IPR000182">
    <property type="entry name" value="GNAT_dom"/>
</dbReference>
<organism evidence="2 3">
    <name type="scientific">Magnetofaba australis IT-1</name>
    <dbReference type="NCBI Taxonomy" id="1434232"/>
    <lineage>
        <taxon>Bacteria</taxon>
        <taxon>Pseudomonadati</taxon>
        <taxon>Pseudomonadota</taxon>
        <taxon>Magnetococcia</taxon>
        <taxon>Magnetococcales</taxon>
        <taxon>Magnetococcaceae</taxon>
        <taxon>Magnetofaba</taxon>
    </lineage>
</organism>
<comment type="caution">
    <text evidence="2">The sequence shown here is derived from an EMBL/GenBank/DDBJ whole genome shotgun (WGS) entry which is preliminary data.</text>
</comment>
<dbReference type="InterPro" id="IPR010033">
    <property type="entry name" value="HAD_SF_ppase_IIIC"/>
</dbReference>
<dbReference type="EMBL" id="LVJN01000015">
    <property type="protein sequence ID" value="OSM07122.1"/>
    <property type="molecule type" value="Genomic_DNA"/>
</dbReference>
<dbReference type="GO" id="GO:0016788">
    <property type="term" value="F:hydrolase activity, acting on ester bonds"/>
    <property type="evidence" value="ECO:0007669"/>
    <property type="project" value="UniProtKB-ARBA"/>
</dbReference>